<protein>
    <submittedName>
        <fullName evidence="1">Uncharacterized protein</fullName>
    </submittedName>
</protein>
<comment type="caution">
    <text evidence="1">The sequence shown here is derived from an EMBL/GenBank/DDBJ whole genome shotgun (WGS) entry which is preliminary data.</text>
</comment>
<sequence length="127" mass="14146">MDSGTSELTGEHTTVPRKIYNIPMDFPFQGLPIGKAMQATKPAIKLDESGMKENNSIPKKVCDTITHLELVKKPSKSTGQFTASTSLVQEETKKKKDTLDREIIWKMIGIMPARYSAKFEAESLPMS</sequence>
<dbReference type="AlphaFoldDB" id="A0A4Z0R3X6"/>
<gene>
    <name evidence="1" type="ORF">E4K67_14920</name>
</gene>
<organism evidence="1 2">
    <name type="scientific">Desulfosporosinus fructosivorans</name>
    <dbReference type="NCBI Taxonomy" id="2018669"/>
    <lineage>
        <taxon>Bacteria</taxon>
        <taxon>Bacillati</taxon>
        <taxon>Bacillota</taxon>
        <taxon>Clostridia</taxon>
        <taxon>Eubacteriales</taxon>
        <taxon>Desulfitobacteriaceae</taxon>
        <taxon>Desulfosporosinus</taxon>
    </lineage>
</organism>
<evidence type="ECO:0000313" key="1">
    <source>
        <dbReference type="EMBL" id="TGE37169.1"/>
    </source>
</evidence>
<keyword evidence="2" id="KW-1185">Reference proteome</keyword>
<name>A0A4Z0R3X6_9FIRM</name>
<dbReference type="Proteomes" id="UP000298460">
    <property type="component" value="Unassembled WGS sequence"/>
</dbReference>
<dbReference type="RefSeq" id="WP_135548084.1">
    <property type="nucleotide sequence ID" value="NZ_SPQQ01000005.1"/>
</dbReference>
<proteinExistence type="predicted"/>
<reference evidence="1 2" key="1">
    <citation type="submission" date="2019-03" db="EMBL/GenBank/DDBJ databases">
        <title>Draft Genome Sequence of Desulfosporosinus fructosivorans Strain 63.6F, Isolated from Marine Sediment in the Baltic Sea.</title>
        <authorList>
            <person name="Hausmann B."/>
            <person name="Vandieken V."/>
            <person name="Pjevac P."/>
            <person name="Schreck K."/>
            <person name="Herbold C.W."/>
            <person name="Loy A."/>
        </authorList>
    </citation>
    <scope>NUCLEOTIDE SEQUENCE [LARGE SCALE GENOMIC DNA]</scope>
    <source>
        <strain evidence="1 2">63.6F</strain>
    </source>
</reference>
<accession>A0A4Z0R3X6</accession>
<dbReference type="EMBL" id="SPQQ01000005">
    <property type="protein sequence ID" value="TGE37169.1"/>
    <property type="molecule type" value="Genomic_DNA"/>
</dbReference>
<evidence type="ECO:0000313" key="2">
    <source>
        <dbReference type="Proteomes" id="UP000298460"/>
    </source>
</evidence>